<evidence type="ECO:0008006" key="2">
    <source>
        <dbReference type="Google" id="ProtNLM"/>
    </source>
</evidence>
<name>A4TF70_MYCGI</name>
<evidence type="ECO:0000313" key="1">
    <source>
        <dbReference type="EMBL" id="ABP47201.1"/>
    </source>
</evidence>
<sequence length="288" mass="32410">MGTILIGTEAVAEGLVTPGQLRYGYRRLFPDVYVPKAQPQSLADDAIGAWLWSGRRGIVTVRAAASLHGARWVNSETPVELIYDCRRRPNGIIARNERIDWDEIVDNGQLSLATVERTAVDLGRHLPLGRAVAHLDALANATGLTAESVYPLVDRYSGARGMKTLRKALDLMDGGAESPKETWLRLLLMREFPRPQTQIPLVDEWGMPLIRLDMGWEAAKIAVEYDGAHHQENRSQYVTDERRLRLIQARDWLYVKVIKEDKPAEILARVRRAWALRETATTVAKRAS</sequence>
<gene>
    <name evidence="1" type="ordered locus">Mflv_4733</name>
</gene>
<dbReference type="eggNOG" id="COG5340">
    <property type="taxonomic scope" value="Bacteria"/>
</dbReference>
<dbReference type="AlphaFoldDB" id="A4TF70"/>
<reference evidence="1" key="1">
    <citation type="submission" date="2007-04" db="EMBL/GenBank/DDBJ databases">
        <authorList>
            <consortium name="US DOE Joint Genome Institute"/>
            <person name="Copeland A."/>
            <person name="Lucas S."/>
            <person name="Lapidus A."/>
            <person name="Barry K."/>
            <person name="Detter J.C."/>
            <person name="Glavina del Rio T."/>
            <person name="Hammon N."/>
            <person name="Israni S."/>
            <person name="Dalin E."/>
            <person name="Tice H."/>
            <person name="Pitluck S."/>
            <person name="Chain P."/>
            <person name="Malfatti S."/>
            <person name="Shin M."/>
            <person name="Vergez L."/>
            <person name="Schmutz J."/>
            <person name="Larimer F."/>
            <person name="Land M."/>
            <person name="Hauser L."/>
            <person name="Kyrpides N."/>
            <person name="Mikhailova N."/>
            <person name="Miller C."/>
            <person name="Richardson P."/>
        </authorList>
    </citation>
    <scope>NUCLEOTIDE SEQUENCE</scope>
    <source>
        <strain evidence="1">PYR-GCK</strain>
    </source>
</reference>
<dbReference type="STRING" id="350054.Mflv_4733"/>
<dbReference type="HOGENOM" id="CLU_052626_5_2_11"/>
<organism evidence="1">
    <name type="scientific">Mycolicibacterium gilvum (strain PYR-GCK)</name>
    <name type="common">Mycobacterium gilvum (strain PYR-GCK)</name>
    <dbReference type="NCBI Taxonomy" id="350054"/>
    <lineage>
        <taxon>Bacteria</taxon>
        <taxon>Bacillati</taxon>
        <taxon>Actinomycetota</taxon>
        <taxon>Actinomycetes</taxon>
        <taxon>Mycobacteriales</taxon>
        <taxon>Mycobacteriaceae</taxon>
        <taxon>Mycolicibacterium</taxon>
    </lineage>
</organism>
<accession>A4TF70</accession>
<protein>
    <recommendedName>
        <fullName evidence="2">Cullin, a subunit of E3 ubiquitin ligase</fullName>
    </recommendedName>
</protein>
<reference evidence="1" key="2">
    <citation type="journal article" date="2013" name="PLoS ONE">
        <title>A Gene Expression Study of the Activities of Aromatic Ring-Cleavage Dioxygenases in Mycobacterium gilvum PYR-GCK to Changes in Salinity and pH during Pyrene Degradation.</title>
        <authorList>
            <person name="Badejo A.C."/>
            <person name="Badejo A.O."/>
            <person name="Shin K.H."/>
            <person name="Chai Y.G."/>
        </authorList>
    </citation>
    <scope>NUCLEOTIDE SEQUENCE [LARGE SCALE GENOMIC DNA]</scope>
    <source>
        <strain evidence="1">PYR-GCK</strain>
    </source>
</reference>
<dbReference type="OrthoDB" id="4696350at2"/>
<dbReference type="KEGG" id="mgi:Mflv_4733"/>
<proteinExistence type="predicted"/>
<dbReference type="EMBL" id="CP000656">
    <property type="protein sequence ID" value="ABP47201.1"/>
    <property type="molecule type" value="Genomic_DNA"/>
</dbReference>